<evidence type="ECO:0000256" key="6">
    <source>
        <dbReference type="SAM" id="Phobius"/>
    </source>
</evidence>
<feature type="transmembrane region" description="Helical" evidence="6">
    <location>
        <begin position="43"/>
        <end position="63"/>
    </location>
</feature>
<dbReference type="PANTHER" id="PTHR30086:SF20">
    <property type="entry name" value="ARGININE EXPORTER PROTEIN ARGO-RELATED"/>
    <property type="match status" value="1"/>
</dbReference>
<organism evidence="7 8">
    <name type="scientific">Bombella saccharophila</name>
    <dbReference type="NCBI Taxonomy" id="2967338"/>
    <lineage>
        <taxon>Bacteria</taxon>
        <taxon>Pseudomonadati</taxon>
        <taxon>Pseudomonadota</taxon>
        <taxon>Alphaproteobacteria</taxon>
        <taxon>Acetobacterales</taxon>
        <taxon>Acetobacteraceae</taxon>
        <taxon>Bombella</taxon>
    </lineage>
</organism>
<comment type="caution">
    <text evidence="7">The sequence shown here is derived from an EMBL/GenBank/DDBJ whole genome shotgun (WGS) entry which is preliminary data.</text>
</comment>
<protein>
    <submittedName>
        <fullName evidence="7">LysE/ArgO family amino acid transporter</fullName>
    </submittedName>
</protein>
<keyword evidence="4 6" id="KW-1133">Transmembrane helix</keyword>
<dbReference type="PANTHER" id="PTHR30086">
    <property type="entry name" value="ARGININE EXPORTER PROTEIN ARGO"/>
    <property type="match status" value="1"/>
</dbReference>
<name>A0ABT3W8H8_9PROT</name>
<evidence type="ECO:0000256" key="4">
    <source>
        <dbReference type="ARBA" id="ARBA00022989"/>
    </source>
</evidence>
<keyword evidence="2" id="KW-1003">Cell membrane</keyword>
<feature type="transmembrane region" description="Helical" evidence="6">
    <location>
        <begin position="150"/>
        <end position="173"/>
    </location>
</feature>
<evidence type="ECO:0000256" key="5">
    <source>
        <dbReference type="ARBA" id="ARBA00023136"/>
    </source>
</evidence>
<evidence type="ECO:0000256" key="1">
    <source>
        <dbReference type="ARBA" id="ARBA00004651"/>
    </source>
</evidence>
<dbReference type="RefSeq" id="WP_266106710.1">
    <property type="nucleotide sequence ID" value="NZ_JANIDW010000002.1"/>
</dbReference>
<dbReference type="Proteomes" id="UP001165648">
    <property type="component" value="Unassembled WGS sequence"/>
</dbReference>
<reference evidence="7 8" key="1">
    <citation type="submission" date="2022-07" db="EMBL/GenBank/DDBJ databases">
        <title>Bombella genomes.</title>
        <authorList>
            <person name="Harer L."/>
            <person name="Styblova S."/>
            <person name="Ehrmann M."/>
        </authorList>
    </citation>
    <scope>NUCLEOTIDE SEQUENCE [LARGE SCALE GENOMIC DNA]</scope>
    <source>
        <strain evidence="7 8">TMW 2.2558</strain>
    </source>
</reference>
<feature type="transmembrane region" description="Helical" evidence="6">
    <location>
        <begin position="185"/>
        <end position="206"/>
    </location>
</feature>
<keyword evidence="5 6" id="KW-0472">Membrane</keyword>
<proteinExistence type="predicted"/>
<evidence type="ECO:0000256" key="2">
    <source>
        <dbReference type="ARBA" id="ARBA00022475"/>
    </source>
</evidence>
<accession>A0ABT3W8H8</accession>
<feature type="transmembrane region" description="Helical" evidence="6">
    <location>
        <begin position="6"/>
        <end position="31"/>
    </location>
</feature>
<evidence type="ECO:0000313" key="8">
    <source>
        <dbReference type="Proteomes" id="UP001165648"/>
    </source>
</evidence>
<dbReference type="EMBL" id="JANIDW010000002">
    <property type="protein sequence ID" value="MCX5614640.1"/>
    <property type="molecule type" value="Genomic_DNA"/>
</dbReference>
<keyword evidence="8" id="KW-1185">Reference proteome</keyword>
<gene>
    <name evidence="7" type="ORF">NQF64_05200</name>
</gene>
<dbReference type="Pfam" id="PF01810">
    <property type="entry name" value="LysE"/>
    <property type="match status" value="1"/>
</dbReference>
<comment type="subcellular location">
    <subcellularLocation>
        <location evidence="1">Cell membrane</location>
        <topology evidence="1">Multi-pass membrane protein</topology>
    </subcellularLocation>
</comment>
<feature type="transmembrane region" description="Helical" evidence="6">
    <location>
        <begin position="110"/>
        <end position="130"/>
    </location>
</feature>
<evidence type="ECO:0000256" key="3">
    <source>
        <dbReference type="ARBA" id="ARBA00022692"/>
    </source>
</evidence>
<dbReference type="InterPro" id="IPR001123">
    <property type="entry name" value="LeuE-type"/>
</dbReference>
<feature type="transmembrane region" description="Helical" evidence="6">
    <location>
        <begin position="69"/>
        <end position="89"/>
    </location>
</feature>
<sequence length="210" mass="22770">MMHTIFTPVFTGFCLGASAIIAIGAQNVFILRQGLKREHVLPIILLCAGVDAVMITLSVLGVGHVVQTVPYLTTALTYGGAAFLLWQGLQALRHMISHNHLTLEDQPPQSLKKVMMMTCGFTLLNPHLYLDTVLLMGSVSLTQPEASRPYFGLGAIMASFVWFPLLGYGAAILKPIFSNPLSWRILDGLTALIMLTLAGTLIYHAALPNP</sequence>
<evidence type="ECO:0000313" key="7">
    <source>
        <dbReference type="EMBL" id="MCX5614640.1"/>
    </source>
</evidence>
<keyword evidence="3 6" id="KW-0812">Transmembrane</keyword>